<evidence type="ECO:0000313" key="1">
    <source>
        <dbReference type="EMBL" id="CBX96581.1"/>
    </source>
</evidence>
<organism evidence="2">
    <name type="scientific">Leptosphaeria maculans (strain JN3 / isolate v23.1.3 / race Av1-4-5-6-7-8)</name>
    <name type="common">Blackleg fungus</name>
    <name type="synonym">Phoma lingam</name>
    <dbReference type="NCBI Taxonomy" id="985895"/>
    <lineage>
        <taxon>Eukaryota</taxon>
        <taxon>Fungi</taxon>
        <taxon>Dikarya</taxon>
        <taxon>Ascomycota</taxon>
        <taxon>Pezizomycotina</taxon>
        <taxon>Dothideomycetes</taxon>
        <taxon>Pleosporomycetidae</taxon>
        <taxon>Pleosporales</taxon>
        <taxon>Pleosporineae</taxon>
        <taxon>Leptosphaeriaceae</taxon>
        <taxon>Plenodomus</taxon>
        <taxon>Plenodomus lingam/Leptosphaeria maculans species complex</taxon>
    </lineage>
</organism>
<dbReference type="HOGENOM" id="CLU_1896605_0_0_1"/>
<dbReference type="RefSeq" id="XP_003840060.1">
    <property type="nucleotide sequence ID" value="XM_003840012.1"/>
</dbReference>
<dbReference type="AlphaFoldDB" id="E4ZYQ5"/>
<dbReference type="OMA" id="AHNHIAN"/>
<protein>
    <submittedName>
        <fullName evidence="1">Uncharacterized protein</fullName>
    </submittedName>
</protein>
<accession>E4ZYQ5</accession>
<dbReference type="InParanoid" id="E4ZYQ5"/>
<dbReference type="VEuPathDB" id="FungiDB:LEMA_P108460.1"/>
<dbReference type="Proteomes" id="UP000002668">
    <property type="component" value="Genome"/>
</dbReference>
<gene>
    <name evidence="1" type="ORF">LEMA_P108460.1</name>
</gene>
<dbReference type="EMBL" id="FP929129">
    <property type="protein sequence ID" value="CBX96581.1"/>
    <property type="molecule type" value="Genomic_DNA"/>
</dbReference>
<dbReference type="OrthoDB" id="3735927at2759"/>
<reference evidence="2" key="1">
    <citation type="journal article" date="2011" name="Nat. Commun.">
        <title>Effector diversification within compartments of the Leptosphaeria maculans genome affected by Repeat-Induced Point mutations.</title>
        <authorList>
            <person name="Rouxel T."/>
            <person name="Grandaubert J."/>
            <person name="Hane J.K."/>
            <person name="Hoede C."/>
            <person name="van de Wouw A.P."/>
            <person name="Couloux A."/>
            <person name="Dominguez V."/>
            <person name="Anthouard V."/>
            <person name="Bally P."/>
            <person name="Bourras S."/>
            <person name="Cozijnsen A.J."/>
            <person name="Ciuffetti L.M."/>
            <person name="Degrave A."/>
            <person name="Dilmaghani A."/>
            <person name="Duret L."/>
            <person name="Fudal I."/>
            <person name="Goodwin S.B."/>
            <person name="Gout L."/>
            <person name="Glaser N."/>
            <person name="Linglin J."/>
            <person name="Kema G.H.J."/>
            <person name="Lapalu N."/>
            <person name="Lawrence C.B."/>
            <person name="May K."/>
            <person name="Meyer M."/>
            <person name="Ollivier B."/>
            <person name="Poulain J."/>
            <person name="Schoch C.L."/>
            <person name="Simon A."/>
            <person name="Spatafora J.W."/>
            <person name="Stachowiak A."/>
            <person name="Turgeon B.G."/>
            <person name="Tyler B.M."/>
            <person name="Vincent D."/>
            <person name="Weissenbach J."/>
            <person name="Amselem J."/>
            <person name="Quesneville H."/>
            <person name="Oliver R.P."/>
            <person name="Wincker P."/>
            <person name="Balesdent M.-H."/>
            <person name="Howlett B.J."/>
        </authorList>
    </citation>
    <scope>NUCLEOTIDE SEQUENCE [LARGE SCALE GENOMIC DNA]</scope>
    <source>
        <strain evidence="2">JN3 / isolate v23.1.3 / race Av1-4-5-6-7-8</strain>
    </source>
</reference>
<proteinExistence type="predicted"/>
<sequence length="134" mass="14643">MAHGTSANALELRIHNLLRPFRNKVHQTTSTNSNPNVHDLALQTERKLTVLCLNIAFLTRNHFQNVKRDISAEDVFVAMRGWTGDGVGASGGTFAILVRFQGMIVGVVKANLKVGANVMDSLCAKVDEMLLEAL</sequence>
<keyword evidence="2" id="KW-1185">Reference proteome</keyword>
<dbReference type="GeneID" id="13290065"/>
<evidence type="ECO:0000313" key="2">
    <source>
        <dbReference type="Proteomes" id="UP000002668"/>
    </source>
</evidence>
<name>E4ZYQ5_LEPMJ</name>